<proteinExistence type="predicted"/>
<gene>
    <name evidence="2" type="ORF">LYSBPC_36010</name>
</gene>
<name>A0ABQ5NQ52_9BACI</name>
<dbReference type="RefSeq" id="WP_264990387.1">
    <property type="nucleotide sequence ID" value="NZ_BRZA01000010.1"/>
</dbReference>
<evidence type="ECO:0000313" key="3">
    <source>
        <dbReference type="Proteomes" id="UP001065593"/>
    </source>
</evidence>
<dbReference type="Proteomes" id="UP001065593">
    <property type="component" value="Unassembled WGS sequence"/>
</dbReference>
<protein>
    <submittedName>
        <fullName evidence="2">Uncharacterized protein</fullName>
    </submittedName>
</protein>
<sequence length="347" mass="40198">MKNEIKKGLLDITPNLQQSKTYIQKAVLSPQKNKKQLWPQAIFICFLLLSIIFLVTEWQTSYTVEGFSEETLKMYSLLQDGDATKEYQQDLLLVKYGQQKGIIFQKQSINKLITTYEAQLPSTFDKVLNKEGITKAAYREQFLTLQAQVQLIYDTLLPQYEKIYPQFHHEIYGQLLLLDAMEELKAESMPFGTVTTIPAIVLYENNNTRILALLEKKRLLEEQVIIMPKRDTLSLKTGTEVLLQNSFLTDVQTKTRWKQFVVSQDITVATANKTIILPAMQKQVDAFFQQTTWESLSQTAKPDMQLQTLHGDYSVWYGKDIILGLDHKQFTITKEMLTEWGENFIQN</sequence>
<comment type="caution">
    <text evidence="2">The sequence shown here is derived from an EMBL/GenBank/DDBJ whole genome shotgun (WGS) entry which is preliminary data.</text>
</comment>
<dbReference type="EMBL" id="BRZA01000010">
    <property type="protein sequence ID" value="GLC90474.1"/>
    <property type="molecule type" value="Genomic_DNA"/>
</dbReference>
<keyword evidence="3" id="KW-1185">Reference proteome</keyword>
<keyword evidence="1" id="KW-0812">Transmembrane</keyword>
<accession>A0ABQ5NQ52</accession>
<keyword evidence="1" id="KW-0472">Membrane</keyword>
<evidence type="ECO:0000313" key="2">
    <source>
        <dbReference type="EMBL" id="GLC90474.1"/>
    </source>
</evidence>
<feature type="transmembrane region" description="Helical" evidence="1">
    <location>
        <begin position="37"/>
        <end position="55"/>
    </location>
</feature>
<evidence type="ECO:0000256" key="1">
    <source>
        <dbReference type="SAM" id="Phobius"/>
    </source>
</evidence>
<keyword evidence="1" id="KW-1133">Transmembrane helix</keyword>
<reference evidence="2" key="1">
    <citation type="submission" date="2022-08" db="EMBL/GenBank/DDBJ databases">
        <title>Draft genome sequence of Lysinibacillus sp. strain KH24.</title>
        <authorList>
            <person name="Kanbe H."/>
            <person name="Itoh H."/>
        </authorList>
    </citation>
    <scope>NUCLEOTIDE SEQUENCE</scope>
    <source>
        <strain evidence="2">KH24</strain>
    </source>
</reference>
<organism evidence="2 3">
    <name type="scientific">Lysinibacillus piscis</name>
    <dbReference type="NCBI Taxonomy" id="2518931"/>
    <lineage>
        <taxon>Bacteria</taxon>
        <taxon>Bacillati</taxon>
        <taxon>Bacillota</taxon>
        <taxon>Bacilli</taxon>
        <taxon>Bacillales</taxon>
        <taxon>Bacillaceae</taxon>
        <taxon>Lysinibacillus</taxon>
    </lineage>
</organism>